<organism evidence="3 4">
    <name type="scientific">Chenopodium quinoa</name>
    <name type="common">Quinoa</name>
    <dbReference type="NCBI Taxonomy" id="63459"/>
    <lineage>
        <taxon>Eukaryota</taxon>
        <taxon>Viridiplantae</taxon>
        <taxon>Streptophyta</taxon>
        <taxon>Embryophyta</taxon>
        <taxon>Tracheophyta</taxon>
        <taxon>Spermatophyta</taxon>
        <taxon>Magnoliopsida</taxon>
        <taxon>eudicotyledons</taxon>
        <taxon>Gunneridae</taxon>
        <taxon>Pentapetalae</taxon>
        <taxon>Caryophyllales</taxon>
        <taxon>Chenopodiaceae</taxon>
        <taxon>Chenopodioideae</taxon>
        <taxon>Atripliceae</taxon>
        <taxon>Chenopodium</taxon>
    </lineage>
</organism>
<dbReference type="RefSeq" id="XP_021727465.1">
    <property type="nucleotide sequence ID" value="XM_021871773.1"/>
</dbReference>
<dbReference type="SUPFAM" id="SSF81383">
    <property type="entry name" value="F-box domain"/>
    <property type="match status" value="1"/>
</dbReference>
<evidence type="ECO:0000313" key="4">
    <source>
        <dbReference type="Proteomes" id="UP000596660"/>
    </source>
</evidence>
<name>A0A803LJ97_CHEQI</name>
<dbReference type="SMART" id="SM00579">
    <property type="entry name" value="FBD"/>
    <property type="match status" value="1"/>
</dbReference>
<feature type="domain" description="F-box" evidence="2">
    <location>
        <begin position="25"/>
        <end position="72"/>
    </location>
</feature>
<dbReference type="Gene3D" id="1.20.1280.50">
    <property type="match status" value="1"/>
</dbReference>
<dbReference type="EnsemblPlants" id="AUR62014044-RA">
    <property type="protein sequence ID" value="AUR62014044-RA:cds"/>
    <property type="gene ID" value="AUR62014044"/>
</dbReference>
<dbReference type="AlphaFoldDB" id="A0A803LJ97"/>
<dbReference type="Pfam" id="PF08387">
    <property type="entry name" value="FBD"/>
    <property type="match status" value="1"/>
</dbReference>
<dbReference type="SUPFAM" id="SSF52058">
    <property type="entry name" value="L domain-like"/>
    <property type="match status" value="1"/>
</dbReference>
<dbReference type="SMART" id="SM00256">
    <property type="entry name" value="FBOX"/>
    <property type="match status" value="1"/>
</dbReference>
<accession>A0A803LJ97</accession>
<protein>
    <recommendedName>
        <fullName evidence="2">F-box domain-containing protein</fullName>
    </recommendedName>
</protein>
<dbReference type="PANTHER" id="PTHR31900">
    <property type="entry name" value="F-BOX/RNI SUPERFAMILY PROTEIN-RELATED"/>
    <property type="match status" value="1"/>
</dbReference>
<evidence type="ECO:0000256" key="1">
    <source>
        <dbReference type="SAM" id="MobiDB-lite"/>
    </source>
</evidence>
<dbReference type="InterPro" id="IPR001810">
    <property type="entry name" value="F-box_dom"/>
</dbReference>
<dbReference type="InterPro" id="IPR036047">
    <property type="entry name" value="F-box-like_dom_sf"/>
</dbReference>
<evidence type="ECO:0000313" key="3">
    <source>
        <dbReference type="EnsemblPlants" id="AUR62014044-RA:cds"/>
    </source>
</evidence>
<dbReference type="KEGG" id="cqi:110694606"/>
<dbReference type="Pfam" id="PF00646">
    <property type="entry name" value="F-box"/>
    <property type="match status" value="1"/>
</dbReference>
<reference evidence="3" key="1">
    <citation type="journal article" date="2017" name="Nature">
        <title>The genome of Chenopodium quinoa.</title>
        <authorList>
            <person name="Jarvis D.E."/>
            <person name="Ho Y.S."/>
            <person name="Lightfoot D.J."/>
            <person name="Schmoeckel S.M."/>
            <person name="Li B."/>
            <person name="Borm T.J.A."/>
            <person name="Ohyanagi H."/>
            <person name="Mineta K."/>
            <person name="Michell C.T."/>
            <person name="Saber N."/>
            <person name="Kharbatia N.M."/>
            <person name="Rupper R.R."/>
            <person name="Sharp A.R."/>
            <person name="Dally N."/>
            <person name="Boughton B.A."/>
            <person name="Woo Y.H."/>
            <person name="Gao G."/>
            <person name="Schijlen E.G.W.M."/>
            <person name="Guo X."/>
            <person name="Momin A.A."/>
            <person name="Negrao S."/>
            <person name="Al-Babili S."/>
            <person name="Gehring C."/>
            <person name="Roessner U."/>
            <person name="Jung C."/>
            <person name="Murphy K."/>
            <person name="Arold S.T."/>
            <person name="Gojobori T."/>
            <person name="van der Linden C.G."/>
            <person name="van Loo E.N."/>
            <person name="Jellen E.N."/>
            <person name="Maughan P.J."/>
            <person name="Tester M."/>
        </authorList>
    </citation>
    <scope>NUCLEOTIDE SEQUENCE [LARGE SCALE GENOMIC DNA]</scope>
    <source>
        <strain evidence="3">cv. PI 614886</strain>
    </source>
</reference>
<dbReference type="InterPro" id="IPR055411">
    <property type="entry name" value="LRR_FXL15/At3g58940/PEG3-like"/>
</dbReference>
<feature type="region of interest" description="Disordered" evidence="1">
    <location>
        <begin position="1"/>
        <end position="25"/>
    </location>
</feature>
<dbReference type="PROSITE" id="PS50181">
    <property type="entry name" value="FBOX"/>
    <property type="match status" value="1"/>
</dbReference>
<reference evidence="3" key="2">
    <citation type="submission" date="2021-03" db="UniProtKB">
        <authorList>
            <consortium name="EnsemblPlants"/>
        </authorList>
    </citation>
    <scope>IDENTIFICATION</scope>
</reference>
<dbReference type="OrthoDB" id="1096892at2759"/>
<proteinExistence type="predicted"/>
<feature type="compositionally biased region" description="Polar residues" evidence="1">
    <location>
        <begin position="1"/>
        <end position="11"/>
    </location>
</feature>
<gene>
    <name evidence="3" type="primary">LOC110694606</name>
</gene>
<keyword evidence="4" id="KW-1185">Reference proteome</keyword>
<dbReference type="Proteomes" id="UP000596660">
    <property type="component" value="Unplaced"/>
</dbReference>
<dbReference type="InterPro" id="IPR050232">
    <property type="entry name" value="FBL13/AtMIF1-like"/>
</dbReference>
<sequence length="475" mass="54225">MAETLSNSNSPKKQRSKLNHNPSEIDRLSSLPDTLLFEILSLLPLNSAAAASTLSRRWLRLWTHRTHLFFDGCRPPYFKFPHFFTNTNHILNQLTSPHIHTFNLSFRHSPLTNNEFLLCSTLLDSWVPLICARNPVNFKVCFDFGFTGHFITLPPIIFETQSLVQLELLGNLYCKLPIGDINLSNLNKIVMRLRFDPRVLKTLFKSCPLLESLLVAFELMEDETIEISAHNLKSLTILMNGSSRASKFVIDAPLLEDIEINRCVALYSFVSKPRVLQKATIGFWTQIFEDGTDLTLLPEFLRGISSVKSIHLVDNLALFNSLNAIDANVWFDFHNLTHLSLIVSEEHVIWDAPISTHLLSRLKKIDISEVKLIGEDNDIKLVKYILSNANVLETLYISSDANYDDYDKGGSYKLWTKYMFCRRLFRLPRSSLTCKIEFYGAYITASVDGSGNGSVVSQIDWEGPVMWHDTDEDEE</sequence>
<evidence type="ECO:0000259" key="2">
    <source>
        <dbReference type="PROSITE" id="PS50181"/>
    </source>
</evidence>
<dbReference type="Pfam" id="PF24758">
    <property type="entry name" value="LRR_At5g56370"/>
    <property type="match status" value="1"/>
</dbReference>
<dbReference type="GeneID" id="110694606"/>
<dbReference type="Gramene" id="AUR62014044-RA">
    <property type="protein sequence ID" value="AUR62014044-RA:cds"/>
    <property type="gene ID" value="AUR62014044"/>
</dbReference>
<dbReference type="PANTHER" id="PTHR31900:SF31">
    <property type="entry name" value="F-BOX_LRR-REPEAT PROTEIN 13-LIKE"/>
    <property type="match status" value="1"/>
</dbReference>
<dbReference type="InterPro" id="IPR006566">
    <property type="entry name" value="FBD"/>
</dbReference>